<evidence type="ECO:0000259" key="5">
    <source>
        <dbReference type="Pfam" id="PF13476"/>
    </source>
</evidence>
<comment type="similarity">
    <text evidence="1">Belongs to the SMC family. SbcC subfamily.</text>
</comment>
<dbReference type="PATRIC" id="fig|1502.174.peg.3387"/>
<name>A0A133MG53_CLOPF</name>
<feature type="coiled-coil region" evidence="4">
    <location>
        <begin position="506"/>
        <end position="567"/>
    </location>
</feature>
<evidence type="ECO:0000313" key="7">
    <source>
        <dbReference type="Proteomes" id="UP000070646"/>
    </source>
</evidence>
<organism evidence="6 7">
    <name type="scientific">Clostridium perfringens</name>
    <dbReference type="NCBI Taxonomy" id="1502"/>
    <lineage>
        <taxon>Bacteria</taxon>
        <taxon>Bacillati</taxon>
        <taxon>Bacillota</taxon>
        <taxon>Clostridia</taxon>
        <taxon>Eubacteriales</taxon>
        <taxon>Clostridiaceae</taxon>
        <taxon>Clostridium</taxon>
    </lineage>
</organism>
<keyword evidence="4" id="KW-0175">Coiled coil</keyword>
<feature type="coiled-coil region" evidence="4">
    <location>
        <begin position="836"/>
        <end position="1007"/>
    </location>
</feature>
<feature type="coiled-coil region" evidence="4">
    <location>
        <begin position="298"/>
        <end position="339"/>
    </location>
</feature>
<comment type="caution">
    <text evidence="6">The sequence shown here is derived from an EMBL/GenBank/DDBJ whole genome shotgun (WGS) entry which is preliminary data.</text>
</comment>
<feature type="coiled-coil region" evidence="4">
    <location>
        <begin position="385"/>
        <end position="477"/>
    </location>
</feature>
<proteinExistence type="inferred from homology"/>
<dbReference type="PANTHER" id="PTHR32114">
    <property type="entry name" value="ABC TRANSPORTER ABCH.3"/>
    <property type="match status" value="1"/>
</dbReference>
<dbReference type="Pfam" id="PF13558">
    <property type="entry name" value="SbcC_Walker_B"/>
    <property type="match status" value="1"/>
</dbReference>
<dbReference type="InterPro" id="IPR038729">
    <property type="entry name" value="Rad50/SbcC_AAA"/>
</dbReference>
<dbReference type="GO" id="GO:0006302">
    <property type="term" value="P:double-strand break repair"/>
    <property type="evidence" value="ECO:0007669"/>
    <property type="project" value="InterPro"/>
</dbReference>
<dbReference type="EMBL" id="LRPU01000251">
    <property type="protein sequence ID" value="KXA02961.1"/>
    <property type="molecule type" value="Genomic_DNA"/>
</dbReference>
<dbReference type="GO" id="GO:0016887">
    <property type="term" value="F:ATP hydrolysis activity"/>
    <property type="evidence" value="ECO:0007669"/>
    <property type="project" value="InterPro"/>
</dbReference>
<sequence length="1175" mass="136556">MNKMKPIKLEVKGLNSFIDKQVVEFDKLTERGLFGIFGPTGSGKSTILDGITLALYGDIARKSSNYINTNCDGVYVSYEFQITGNEVKRYRVDREFKRDNKSGGIRNKSSKIIDITGGVENVLEEKAKAVTSKCEEIIGLKLDDFMRTVVLPQGKFSEFLKLEGKERRNMLERLFNLRKYGDDLSSKLSFEIRKEKDKMNVLEGQLKGYEGISEEALKAKEEEIKEINLSIKSKEELLNKIKKEFEEAEKVWNTQKELYDKRIEEESLVSRSEEIKSFKERVEISNKADKVIVFINNLEEILKEINKEDLKFNELNKKLEELINLREENKLKFEEVSKKKEEKLPDLRLKKEKLLESQKERDILFEIKADGVKLKEACKKIFEDRSKCDTKLNSIEENEKRLNEELKAKEERKEELFVHEEFKNKINSGLFILSSYEGLDKQFNEIKSEEVELKKYIKNLTEDKEKSEKDLKVKIESLGKTRDKLESLLKETPGDSNSILEKQIKLGEYREKINKYKEIKNSLEESLKSKNNFEEKLKALENQKLLLEKEVRELKEYINKVKVEELAHKLRENLVDGECCPVCGSTHHELNKVEKINLEESNEKTTLLESKEEKLKELILEFSKIEATLEYENKKIEELNISIEEVGEVNEERLKSLEEEFNTLKDKIEEFNLKKENLEKDLEKLKEEKNNLENIFNKAEVILCEKIVREKEIASKIKELDKELKLKNSELNSIKNELKIEDIKLENELILKKEKEKNLLEKEIRILRTQLEESNKIKDELREKRDALKEDYLSQKSLLDGKVEVYREKERMIKGALKGLIDEALPIEKIDIKGLLEDLQLEIDYIEKAYLNLSEEKEKLEKAFNNMNQEVAVTKERVNSLNLRKENEEKKVNLALEEEGFKTILEVKEGILSKDEKEKLKTLIEEYDNNLIKVRANIELLIKKLNGKSLTEEEWTRVLQEKNNTEKELKEVEELKIRLVTESESIKKKLEEQRDILEIKAKQEHKLALLSDLEKLFKGKKFVEFIAANQLKYISIEASKKLKDITNGVYGLEVDENGKFIIRDYKNGGAERDASTLSGGETFLASLALALSLSSQIQLKGTAPLELFFLDEGFGTLDDNLLDVVMSSLERLHHERLSVGIISHVESIKNRVPVKLILTPAEAGIGGSKVKIERS</sequence>
<protein>
    <recommendedName>
        <fullName evidence="3">Nuclease SbcCD subunit C</fullName>
    </recommendedName>
</protein>
<feature type="coiled-coil region" evidence="4">
    <location>
        <begin position="217"/>
        <end position="251"/>
    </location>
</feature>
<evidence type="ECO:0000256" key="4">
    <source>
        <dbReference type="SAM" id="Coils"/>
    </source>
</evidence>
<dbReference type="Pfam" id="PF13476">
    <property type="entry name" value="AAA_23"/>
    <property type="match status" value="1"/>
</dbReference>
<dbReference type="InterPro" id="IPR027417">
    <property type="entry name" value="P-loop_NTPase"/>
</dbReference>
<evidence type="ECO:0000256" key="3">
    <source>
        <dbReference type="ARBA" id="ARBA00013368"/>
    </source>
</evidence>
<dbReference type="Gene3D" id="3.40.50.300">
    <property type="entry name" value="P-loop containing nucleotide triphosphate hydrolases"/>
    <property type="match status" value="2"/>
</dbReference>
<dbReference type="SUPFAM" id="SSF52540">
    <property type="entry name" value="P-loop containing nucleoside triphosphate hydrolases"/>
    <property type="match status" value="2"/>
</dbReference>
<feature type="domain" description="Rad50/SbcC-type AAA" evidence="5">
    <location>
        <begin position="8"/>
        <end position="250"/>
    </location>
</feature>
<dbReference type="PANTHER" id="PTHR32114:SF2">
    <property type="entry name" value="ABC TRANSPORTER ABCH.3"/>
    <property type="match status" value="1"/>
</dbReference>
<evidence type="ECO:0000313" key="6">
    <source>
        <dbReference type="EMBL" id="KXA02961.1"/>
    </source>
</evidence>
<reference evidence="6 7" key="1">
    <citation type="submission" date="2016-01" db="EMBL/GenBank/DDBJ databases">
        <authorList>
            <person name="Oliw E.H."/>
        </authorList>
    </citation>
    <scope>NUCLEOTIDE SEQUENCE [LARGE SCALE GENOMIC DNA]</scope>
    <source>
        <strain evidence="6 7">MJR7757A</strain>
    </source>
</reference>
<evidence type="ECO:0000256" key="1">
    <source>
        <dbReference type="ARBA" id="ARBA00006930"/>
    </source>
</evidence>
<feature type="coiled-coil region" evidence="4">
    <location>
        <begin position="598"/>
        <end position="798"/>
    </location>
</feature>
<dbReference type="AlphaFoldDB" id="A0A133MG53"/>
<evidence type="ECO:0000256" key="2">
    <source>
        <dbReference type="ARBA" id="ARBA00011322"/>
    </source>
</evidence>
<dbReference type="Proteomes" id="UP000070646">
    <property type="component" value="Unassembled WGS sequence"/>
</dbReference>
<gene>
    <name evidence="6" type="ORF">HMPREF3222_03349</name>
</gene>
<accession>A0A133MG53</accession>
<comment type="subunit">
    <text evidence="2">Heterodimer of SbcC and SbcD.</text>
</comment>